<protein>
    <submittedName>
        <fullName evidence="2">Type VI secretion system lysozyme</fullName>
    </submittedName>
</protein>
<comment type="caution">
    <text evidence="2">The sequence shown here is derived from an EMBL/GenBank/DDBJ whole genome shotgun (WGS) entry which is preliminary data.</text>
</comment>
<dbReference type="PANTHER" id="PTHR38595:SF1">
    <property type="entry name" value="TYPE VI SECRETION SYSTEM COMPONENT TSSE1"/>
    <property type="match status" value="1"/>
</dbReference>
<dbReference type="OrthoDB" id="119583at2"/>
<dbReference type="InterPro" id="IPR007048">
    <property type="entry name" value="IraD/Gp25-like"/>
</dbReference>
<dbReference type="Proteomes" id="UP000215767">
    <property type="component" value="Unassembled WGS sequence"/>
</dbReference>
<dbReference type="InterPro" id="IPR017737">
    <property type="entry name" value="TssE1-like"/>
</dbReference>
<proteinExistence type="predicted"/>
<dbReference type="SUPFAM" id="SSF160719">
    <property type="entry name" value="gpW/gp25-like"/>
    <property type="match status" value="1"/>
</dbReference>
<evidence type="ECO:0000259" key="1">
    <source>
        <dbReference type="Pfam" id="PF04965"/>
    </source>
</evidence>
<dbReference type="Pfam" id="PF04965">
    <property type="entry name" value="GPW_gp25"/>
    <property type="match status" value="1"/>
</dbReference>
<feature type="domain" description="IraD/Gp25-like" evidence="1">
    <location>
        <begin position="39"/>
        <end position="141"/>
    </location>
</feature>
<dbReference type="EMBL" id="NEVS01000004">
    <property type="protein sequence ID" value="OZI62232.1"/>
    <property type="molecule type" value="Genomic_DNA"/>
</dbReference>
<evidence type="ECO:0000313" key="3">
    <source>
        <dbReference type="Proteomes" id="UP000215767"/>
    </source>
</evidence>
<dbReference type="RefSeq" id="WP_094843613.1">
    <property type="nucleotide sequence ID" value="NZ_NEVS01000004.1"/>
</dbReference>
<gene>
    <name evidence="2" type="ORF">CAL28_23785</name>
</gene>
<keyword evidence="3" id="KW-1185">Reference proteome</keyword>
<dbReference type="NCBIfam" id="TIGR03357">
    <property type="entry name" value="VI_zyme"/>
    <property type="match status" value="1"/>
</dbReference>
<accession>A0A261ULI4</accession>
<name>A0A261ULI4_9BORD</name>
<sequence length="170" mass="18971">MAELVSRNRLQPALLDRLTDLQPDTALESRERRVISLRQLRDGVLRDIGHLLNARSLYAVDLEAYPAIADSVLNAGLPDYAGKVASNVDKLGLARDIAETLRRFEPRILADTLKVSPVAPERDAGRNTMAFLVEGDLWAQPYPERLYLMTELDLETGRMRVGTSSSQGRQ</sequence>
<reference evidence="3" key="1">
    <citation type="submission" date="2017-05" db="EMBL/GenBank/DDBJ databases">
        <title>Complete and WGS of Bordetella genogroups.</title>
        <authorList>
            <person name="Spilker T."/>
            <person name="Lipuma J."/>
        </authorList>
    </citation>
    <scope>NUCLEOTIDE SEQUENCE [LARGE SCALE GENOMIC DNA]</scope>
    <source>
        <strain evidence="3">AU8856</strain>
    </source>
</reference>
<dbReference type="AlphaFoldDB" id="A0A261ULI4"/>
<evidence type="ECO:0000313" key="2">
    <source>
        <dbReference type="EMBL" id="OZI62232.1"/>
    </source>
</evidence>
<organism evidence="2 3">
    <name type="scientific">Bordetella genomosp. 11</name>
    <dbReference type="NCBI Taxonomy" id="1416808"/>
    <lineage>
        <taxon>Bacteria</taxon>
        <taxon>Pseudomonadati</taxon>
        <taxon>Pseudomonadota</taxon>
        <taxon>Betaproteobacteria</taxon>
        <taxon>Burkholderiales</taxon>
        <taxon>Alcaligenaceae</taxon>
        <taxon>Bordetella</taxon>
    </lineage>
</organism>
<dbReference type="PANTHER" id="PTHR38595">
    <property type="entry name" value="CYTOPLASMIC PROTEIN-RELATED"/>
    <property type="match status" value="1"/>
</dbReference>
<dbReference type="InterPro" id="IPR053176">
    <property type="entry name" value="T6SS_TssE1-like"/>
</dbReference>